<evidence type="ECO:0000313" key="5">
    <source>
        <dbReference type="Proteomes" id="UP000460272"/>
    </source>
</evidence>
<gene>
    <name evidence="4" type="ORF">EAS64_22865</name>
</gene>
<dbReference type="CDD" id="cd04301">
    <property type="entry name" value="NAT_SF"/>
    <property type="match status" value="1"/>
</dbReference>
<dbReference type="InterPro" id="IPR016181">
    <property type="entry name" value="Acyl_CoA_acyltransferase"/>
</dbReference>
<evidence type="ECO:0000256" key="1">
    <source>
        <dbReference type="ARBA" id="ARBA00022679"/>
    </source>
</evidence>
<dbReference type="Gene3D" id="3.40.630.30">
    <property type="match status" value="1"/>
</dbReference>
<name>A0A6P2BX17_9ACTN</name>
<proteinExistence type="predicted"/>
<dbReference type="Proteomes" id="UP000460272">
    <property type="component" value="Unassembled WGS sequence"/>
</dbReference>
<accession>A0A6P2BX17</accession>
<dbReference type="Pfam" id="PF00583">
    <property type="entry name" value="Acetyltransf_1"/>
    <property type="match status" value="1"/>
</dbReference>
<reference evidence="4 5" key="1">
    <citation type="submission" date="2018-11" db="EMBL/GenBank/DDBJ databases">
        <title>Trebonia kvetii gen.nov., sp.nov., a novel acidophilic actinobacterium, and proposal of the new actinobacterial family Treboniaceae fam. nov.</title>
        <authorList>
            <person name="Rapoport D."/>
            <person name="Sagova-Mareckova M."/>
            <person name="Sedlacek I."/>
            <person name="Provaznik J."/>
            <person name="Kralova S."/>
            <person name="Pavlinic D."/>
            <person name="Benes V."/>
            <person name="Kopecky J."/>
        </authorList>
    </citation>
    <scope>NUCLEOTIDE SEQUENCE [LARGE SCALE GENOMIC DNA]</scope>
    <source>
        <strain evidence="4 5">15Tr583</strain>
    </source>
</reference>
<dbReference type="InterPro" id="IPR050680">
    <property type="entry name" value="YpeA/RimI_acetyltransf"/>
</dbReference>
<dbReference type="EMBL" id="RPFW01000004">
    <property type="protein sequence ID" value="TVZ03267.1"/>
    <property type="molecule type" value="Genomic_DNA"/>
</dbReference>
<dbReference type="PROSITE" id="PS51186">
    <property type="entry name" value="GNAT"/>
    <property type="match status" value="1"/>
</dbReference>
<evidence type="ECO:0000313" key="4">
    <source>
        <dbReference type="EMBL" id="TVZ03267.1"/>
    </source>
</evidence>
<protein>
    <submittedName>
        <fullName evidence="4">GNAT family N-acetyltransferase</fullName>
    </submittedName>
</protein>
<organism evidence="4 5">
    <name type="scientific">Trebonia kvetii</name>
    <dbReference type="NCBI Taxonomy" id="2480626"/>
    <lineage>
        <taxon>Bacteria</taxon>
        <taxon>Bacillati</taxon>
        <taxon>Actinomycetota</taxon>
        <taxon>Actinomycetes</taxon>
        <taxon>Streptosporangiales</taxon>
        <taxon>Treboniaceae</taxon>
        <taxon>Trebonia</taxon>
    </lineage>
</organism>
<dbReference type="AlphaFoldDB" id="A0A6P2BX17"/>
<keyword evidence="5" id="KW-1185">Reference proteome</keyword>
<sequence length="163" mass="17853">MRMSDDTRSLRLRPVTRDEFDAWLPRQAAGYAKLLAASGGMSAEAARQKAEQDTRRYFSGGFATPGQLVFRVMAGDVAVGWLWLGVPGPDPDPLMAWVFEIEIEAAFRGRGYGRAAMGLAEAEARARGMTSLGLNVHGQNTIARDLYESLGYEITALQMKKPV</sequence>
<keyword evidence="1 4" id="KW-0808">Transferase</keyword>
<evidence type="ECO:0000256" key="2">
    <source>
        <dbReference type="ARBA" id="ARBA00023315"/>
    </source>
</evidence>
<evidence type="ECO:0000259" key="3">
    <source>
        <dbReference type="PROSITE" id="PS51186"/>
    </source>
</evidence>
<feature type="domain" description="N-acetyltransferase" evidence="3">
    <location>
        <begin position="10"/>
        <end position="163"/>
    </location>
</feature>
<keyword evidence="2" id="KW-0012">Acyltransferase</keyword>
<comment type="caution">
    <text evidence="4">The sequence shown here is derived from an EMBL/GenBank/DDBJ whole genome shotgun (WGS) entry which is preliminary data.</text>
</comment>
<dbReference type="OrthoDB" id="3381976at2"/>
<dbReference type="GO" id="GO:0016747">
    <property type="term" value="F:acyltransferase activity, transferring groups other than amino-acyl groups"/>
    <property type="evidence" value="ECO:0007669"/>
    <property type="project" value="InterPro"/>
</dbReference>
<dbReference type="SUPFAM" id="SSF55729">
    <property type="entry name" value="Acyl-CoA N-acyltransferases (Nat)"/>
    <property type="match status" value="1"/>
</dbReference>
<dbReference type="InterPro" id="IPR000182">
    <property type="entry name" value="GNAT_dom"/>
</dbReference>
<dbReference type="PANTHER" id="PTHR43420">
    <property type="entry name" value="ACETYLTRANSFERASE"/>
    <property type="match status" value="1"/>
</dbReference>